<organism evidence="2 3">
    <name type="scientific">Rhipicephalus sanguineus</name>
    <name type="common">Brown dog tick</name>
    <name type="synonym">Ixodes sanguineus</name>
    <dbReference type="NCBI Taxonomy" id="34632"/>
    <lineage>
        <taxon>Eukaryota</taxon>
        <taxon>Metazoa</taxon>
        <taxon>Ecdysozoa</taxon>
        <taxon>Arthropoda</taxon>
        <taxon>Chelicerata</taxon>
        <taxon>Arachnida</taxon>
        <taxon>Acari</taxon>
        <taxon>Parasitiformes</taxon>
        <taxon>Ixodida</taxon>
        <taxon>Ixodoidea</taxon>
        <taxon>Ixodidae</taxon>
        <taxon>Rhipicephalinae</taxon>
        <taxon>Rhipicephalus</taxon>
        <taxon>Rhipicephalus</taxon>
    </lineage>
</organism>
<evidence type="ECO:0000256" key="1">
    <source>
        <dbReference type="SAM" id="MobiDB-lite"/>
    </source>
</evidence>
<reference evidence="2" key="1">
    <citation type="journal article" date="2020" name="Cell">
        <title>Large-Scale Comparative Analyses of Tick Genomes Elucidate Their Genetic Diversity and Vector Capacities.</title>
        <authorList>
            <consortium name="Tick Genome and Microbiome Consortium (TIGMIC)"/>
            <person name="Jia N."/>
            <person name="Wang J."/>
            <person name="Shi W."/>
            <person name="Du L."/>
            <person name="Sun Y."/>
            <person name="Zhan W."/>
            <person name="Jiang J.F."/>
            <person name="Wang Q."/>
            <person name="Zhang B."/>
            <person name="Ji P."/>
            <person name="Bell-Sakyi L."/>
            <person name="Cui X.M."/>
            <person name="Yuan T.T."/>
            <person name="Jiang B.G."/>
            <person name="Yang W.F."/>
            <person name="Lam T.T."/>
            <person name="Chang Q.C."/>
            <person name="Ding S.J."/>
            <person name="Wang X.J."/>
            <person name="Zhu J.G."/>
            <person name="Ruan X.D."/>
            <person name="Zhao L."/>
            <person name="Wei J.T."/>
            <person name="Ye R.Z."/>
            <person name="Que T.C."/>
            <person name="Du C.H."/>
            <person name="Zhou Y.H."/>
            <person name="Cheng J.X."/>
            <person name="Dai P.F."/>
            <person name="Guo W.B."/>
            <person name="Han X.H."/>
            <person name="Huang E.J."/>
            <person name="Li L.F."/>
            <person name="Wei W."/>
            <person name="Gao Y.C."/>
            <person name="Liu J.Z."/>
            <person name="Shao H.Z."/>
            <person name="Wang X."/>
            <person name="Wang C.C."/>
            <person name="Yang T.C."/>
            <person name="Huo Q.B."/>
            <person name="Li W."/>
            <person name="Chen H.Y."/>
            <person name="Chen S.E."/>
            <person name="Zhou L.G."/>
            <person name="Ni X.B."/>
            <person name="Tian J.H."/>
            <person name="Sheng Y."/>
            <person name="Liu T."/>
            <person name="Pan Y.S."/>
            <person name="Xia L.Y."/>
            <person name="Li J."/>
            <person name="Zhao F."/>
            <person name="Cao W.C."/>
        </authorList>
    </citation>
    <scope>NUCLEOTIDE SEQUENCE</scope>
    <source>
        <strain evidence="2">Rsan-2018</strain>
    </source>
</reference>
<evidence type="ECO:0000313" key="2">
    <source>
        <dbReference type="EMBL" id="KAH7975513.1"/>
    </source>
</evidence>
<feature type="region of interest" description="Disordered" evidence="1">
    <location>
        <begin position="150"/>
        <end position="190"/>
    </location>
</feature>
<dbReference type="Proteomes" id="UP000821837">
    <property type="component" value="Chromosome 10"/>
</dbReference>
<keyword evidence="3" id="KW-1185">Reference proteome</keyword>
<feature type="compositionally biased region" description="Basic residues" evidence="1">
    <location>
        <begin position="444"/>
        <end position="458"/>
    </location>
</feature>
<feature type="region of interest" description="Disordered" evidence="1">
    <location>
        <begin position="242"/>
        <end position="261"/>
    </location>
</feature>
<comment type="caution">
    <text evidence="2">The sequence shown here is derived from an EMBL/GenBank/DDBJ whole genome shotgun (WGS) entry which is preliminary data.</text>
</comment>
<gene>
    <name evidence="2" type="ORF">HPB52_002341</name>
</gene>
<proteinExistence type="predicted"/>
<feature type="compositionally biased region" description="Polar residues" evidence="1">
    <location>
        <begin position="169"/>
        <end position="190"/>
    </location>
</feature>
<accession>A0A9D4QD89</accession>
<dbReference type="EMBL" id="JABSTV010001246">
    <property type="protein sequence ID" value="KAH7975513.1"/>
    <property type="molecule type" value="Genomic_DNA"/>
</dbReference>
<dbReference type="VEuPathDB" id="VectorBase:RSAN_031321"/>
<sequence>MLPSLCPPVKPFHPAYPRAWFMQLDAILALNGITAQPMMHAVLLQALPVELHHLSAASSSSPQPYDDLCAAVLARYGETYRPLPGTREFQVSPPTRAVPPGLQPSHDGELPFPAMSLSRSRPATSAAVAAPDHPPDEIPNVAAAFDQSATRCIPSPPSADGPSGMPAIRTSSPTSTARDTSGPSDSTSATLQQALESDMDIAPSAIRSPIVADSPSSSIDHHHVSTTSTLCASCQQRPALTSQSTAAEVRAPNQHRPNLRDAATMTEASEDELPGSPMAEQPAHATPAAKADIQHADLRTRPRVPGTGAGTGAPSEPLAEPPPAVFHDIPPPEFLTGDANQQRCTLSAGMLFDTAQASSTAARRAYLPRAVRLITTRIAHGMVLQPRRARVRRLVYPRQHARRNTKLRSALRRHRRLHQYPPTTHVSGQVDQLDTAQVTMSTYRHPRQRCARTGKTHRSSYSSMVARRGFTVPFRIVSRTSPTPALVHPPSTPCAGTSASRAHSRHPVRYRKAQSSRRGTRLGTTPAYFRPVLRPLRFSQSRPPETQWFPIVLYR</sequence>
<feature type="region of interest" description="Disordered" evidence="1">
    <location>
        <begin position="266"/>
        <end position="318"/>
    </location>
</feature>
<protein>
    <submittedName>
        <fullName evidence="2">Uncharacterized protein</fullName>
    </submittedName>
</protein>
<dbReference type="AlphaFoldDB" id="A0A9D4QD89"/>
<reference evidence="2" key="2">
    <citation type="submission" date="2021-09" db="EMBL/GenBank/DDBJ databases">
        <authorList>
            <person name="Jia N."/>
            <person name="Wang J."/>
            <person name="Shi W."/>
            <person name="Du L."/>
            <person name="Sun Y."/>
            <person name="Zhan W."/>
            <person name="Jiang J."/>
            <person name="Wang Q."/>
            <person name="Zhang B."/>
            <person name="Ji P."/>
            <person name="Sakyi L.B."/>
            <person name="Cui X."/>
            <person name="Yuan T."/>
            <person name="Jiang B."/>
            <person name="Yang W."/>
            <person name="Lam T.T.-Y."/>
            <person name="Chang Q."/>
            <person name="Ding S."/>
            <person name="Wang X."/>
            <person name="Zhu J."/>
            <person name="Ruan X."/>
            <person name="Zhao L."/>
            <person name="Wei J."/>
            <person name="Que T."/>
            <person name="Du C."/>
            <person name="Cheng J."/>
            <person name="Dai P."/>
            <person name="Han X."/>
            <person name="Huang E."/>
            <person name="Gao Y."/>
            <person name="Liu J."/>
            <person name="Shao H."/>
            <person name="Ye R."/>
            <person name="Li L."/>
            <person name="Wei W."/>
            <person name="Wang X."/>
            <person name="Wang C."/>
            <person name="Huo Q."/>
            <person name="Li W."/>
            <person name="Guo W."/>
            <person name="Chen H."/>
            <person name="Chen S."/>
            <person name="Zhou L."/>
            <person name="Zhou L."/>
            <person name="Ni X."/>
            <person name="Tian J."/>
            <person name="Zhou Y."/>
            <person name="Sheng Y."/>
            <person name="Liu T."/>
            <person name="Pan Y."/>
            <person name="Xia L."/>
            <person name="Li J."/>
            <person name="Zhao F."/>
            <person name="Cao W."/>
        </authorList>
    </citation>
    <scope>NUCLEOTIDE SEQUENCE</scope>
    <source>
        <strain evidence="2">Rsan-2018</strain>
        <tissue evidence="2">Larvae</tissue>
    </source>
</reference>
<evidence type="ECO:0000313" key="3">
    <source>
        <dbReference type="Proteomes" id="UP000821837"/>
    </source>
</evidence>
<name>A0A9D4QD89_RHISA</name>
<feature type="region of interest" description="Disordered" evidence="1">
    <location>
        <begin position="441"/>
        <end position="461"/>
    </location>
</feature>
<feature type="region of interest" description="Disordered" evidence="1">
    <location>
        <begin position="84"/>
        <end position="138"/>
    </location>
</feature>
<feature type="region of interest" description="Disordered" evidence="1">
    <location>
        <begin position="483"/>
        <end position="506"/>
    </location>
</feature>